<sequence length="218" mass="24435">MDSINGKEKNDHQLMKFHSKKYTPMYPKSELPREGDMDRSSPILDDFDEELFICTMCPNVLMPCLKEVGKELDRYKEESSKSHESEGGSHPSVVHKQPGFTYLHCLPHSLQDTSSRSAPVRNFAHRYQIRARMLRVFFEKNGDMVPDFGGFNCFEVSGHVNEADDGASQAGRRHTEPGLYLRQTPCCYYSPALAPGVALPLPVLQHCSPASQGGGKQS</sequence>
<evidence type="ECO:0000313" key="2">
    <source>
        <dbReference type="Proteomes" id="UP000770661"/>
    </source>
</evidence>
<proteinExistence type="predicted"/>
<organism evidence="1 2">
    <name type="scientific">Chionoecetes opilio</name>
    <name type="common">Atlantic snow crab</name>
    <name type="synonym">Cancer opilio</name>
    <dbReference type="NCBI Taxonomy" id="41210"/>
    <lineage>
        <taxon>Eukaryota</taxon>
        <taxon>Metazoa</taxon>
        <taxon>Ecdysozoa</taxon>
        <taxon>Arthropoda</taxon>
        <taxon>Crustacea</taxon>
        <taxon>Multicrustacea</taxon>
        <taxon>Malacostraca</taxon>
        <taxon>Eumalacostraca</taxon>
        <taxon>Eucarida</taxon>
        <taxon>Decapoda</taxon>
        <taxon>Pleocyemata</taxon>
        <taxon>Brachyura</taxon>
        <taxon>Eubrachyura</taxon>
        <taxon>Majoidea</taxon>
        <taxon>Majidae</taxon>
        <taxon>Chionoecetes</taxon>
    </lineage>
</organism>
<keyword evidence="2" id="KW-1185">Reference proteome</keyword>
<name>A0A8J4Y0M0_CHIOP</name>
<dbReference type="EMBL" id="JACEEZ010020251">
    <property type="protein sequence ID" value="KAG0714764.1"/>
    <property type="molecule type" value="Genomic_DNA"/>
</dbReference>
<evidence type="ECO:0000313" key="1">
    <source>
        <dbReference type="EMBL" id="KAG0714764.1"/>
    </source>
</evidence>
<protein>
    <submittedName>
        <fullName evidence="1">Uncharacterized protein</fullName>
    </submittedName>
</protein>
<reference evidence="1" key="1">
    <citation type="submission" date="2020-07" db="EMBL/GenBank/DDBJ databases">
        <title>The High-quality genome of the commercially important snow crab, Chionoecetes opilio.</title>
        <authorList>
            <person name="Jeong J.-H."/>
            <person name="Ryu S."/>
        </authorList>
    </citation>
    <scope>NUCLEOTIDE SEQUENCE</scope>
    <source>
        <strain evidence="1">MADBK_172401_WGS</strain>
        <tissue evidence="1">Digestive gland</tissue>
    </source>
</reference>
<accession>A0A8J4Y0M0</accession>
<dbReference type="Proteomes" id="UP000770661">
    <property type="component" value="Unassembled WGS sequence"/>
</dbReference>
<gene>
    <name evidence="1" type="ORF">GWK47_013482</name>
</gene>
<comment type="caution">
    <text evidence="1">The sequence shown here is derived from an EMBL/GenBank/DDBJ whole genome shotgun (WGS) entry which is preliminary data.</text>
</comment>
<dbReference type="AlphaFoldDB" id="A0A8J4Y0M0"/>